<evidence type="ECO:0000256" key="2">
    <source>
        <dbReference type="ARBA" id="ARBA00004555"/>
    </source>
</evidence>
<dbReference type="InterPro" id="IPR008942">
    <property type="entry name" value="ENTH_VHS"/>
</dbReference>
<dbReference type="PANTHER" id="PTHR12276">
    <property type="entry name" value="EPSIN/ENT-RELATED"/>
    <property type="match status" value="1"/>
</dbReference>
<dbReference type="EMBL" id="JAAIUW010000012">
    <property type="protein sequence ID" value="KAF7807097.1"/>
    <property type="molecule type" value="Genomic_DNA"/>
</dbReference>
<name>A0A834W2P1_9FABA</name>
<feature type="region of interest" description="Disordered" evidence="5">
    <location>
        <begin position="174"/>
        <end position="205"/>
    </location>
</feature>
<gene>
    <name evidence="7" type="ORF">G2W53_039258</name>
</gene>
<dbReference type="PANTHER" id="PTHR12276:SF95">
    <property type="entry name" value="ENTH_VHS FAMILY PROTEIN"/>
    <property type="match status" value="1"/>
</dbReference>
<dbReference type="Gene3D" id="1.25.40.90">
    <property type="match status" value="1"/>
</dbReference>
<dbReference type="InterPro" id="IPR013809">
    <property type="entry name" value="ENTH"/>
</dbReference>
<evidence type="ECO:0000259" key="6">
    <source>
        <dbReference type="PROSITE" id="PS50942"/>
    </source>
</evidence>
<keyword evidence="3" id="KW-0333">Golgi apparatus</keyword>
<evidence type="ECO:0000256" key="3">
    <source>
        <dbReference type="ARBA" id="ARBA00023034"/>
    </source>
</evidence>
<comment type="caution">
    <text evidence="7">The sequence shown here is derived from an EMBL/GenBank/DDBJ whole genome shotgun (WGS) entry which is preliminary data.</text>
</comment>
<dbReference type="SMART" id="SM00273">
    <property type="entry name" value="ENTH"/>
    <property type="match status" value="1"/>
</dbReference>
<evidence type="ECO:0000313" key="7">
    <source>
        <dbReference type="EMBL" id="KAF7807097.1"/>
    </source>
</evidence>
<dbReference type="GO" id="GO:0030125">
    <property type="term" value="C:clathrin vesicle coat"/>
    <property type="evidence" value="ECO:0007669"/>
    <property type="project" value="TreeGrafter"/>
</dbReference>
<evidence type="ECO:0000313" key="8">
    <source>
        <dbReference type="Proteomes" id="UP000634136"/>
    </source>
</evidence>
<dbReference type="AlphaFoldDB" id="A0A834W2P1"/>
<comment type="subcellular location">
    <subcellularLocation>
        <location evidence="1">Cytoplasmic vesicle</location>
        <location evidence="1">Clathrin-coated vesicle</location>
    </subcellularLocation>
    <subcellularLocation>
        <location evidence="2">Golgi apparatus</location>
    </subcellularLocation>
</comment>
<dbReference type="GO" id="GO:0005794">
    <property type="term" value="C:Golgi apparatus"/>
    <property type="evidence" value="ECO:0007669"/>
    <property type="project" value="UniProtKB-SubCell"/>
</dbReference>
<proteinExistence type="predicted"/>
<organism evidence="7 8">
    <name type="scientific">Senna tora</name>
    <dbReference type="NCBI Taxonomy" id="362788"/>
    <lineage>
        <taxon>Eukaryota</taxon>
        <taxon>Viridiplantae</taxon>
        <taxon>Streptophyta</taxon>
        <taxon>Embryophyta</taxon>
        <taxon>Tracheophyta</taxon>
        <taxon>Spermatophyta</taxon>
        <taxon>Magnoliopsida</taxon>
        <taxon>eudicotyledons</taxon>
        <taxon>Gunneridae</taxon>
        <taxon>Pentapetalae</taxon>
        <taxon>rosids</taxon>
        <taxon>fabids</taxon>
        <taxon>Fabales</taxon>
        <taxon>Fabaceae</taxon>
        <taxon>Caesalpinioideae</taxon>
        <taxon>Cassia clade</taxon>
        <taxon>Senna</taxon>
    </lineage>
</organism>
<dbReference type="CDD" id="cd03571">
    <property type="entry name" value="ENTH"/>
    <property type="match status" value="1"/>
</dbReference>
<keyword evidence="8" id="KW-1185">Reference proteome</keyword>
<dbReference type="GO" id="GO:0030276">
    <property type="term" value="F:clathrin binding"/>
    <property type="evidence" value="ECO:0007669"/>
    <property type="project" value="TreeGrafter"/>
</dbReference>
<accession>A0A834W2P1</accession>
<dbReference type="Pfam" id="PF01417">
    <property type="entry name" value="ENTH"/>
    <property type="match status" value="1"/>
</dbReference>
<dbReference type="SUPFAM" id="SSF48464">
    <property type="entry name" value="ENTH/VHS domain"/>
    <property type="match status" value="1"/>
</dbReference>
<keyword evidence="4" id="KW-0968">Cytoplasmic vesicle</keyword>
<reference evidence="7" key="1">
    <citation type="submission" date="2020-09" db="EMBL/GenBank/DDBJ databases">
        <title>Genome-Enabled Discovery of Anthraquinone Biosynthesis in Senna tora.</title>
        <authorList>
            <person name="Kang S.-H."/>
            <person name="Pandey R.P."/>
            <person name="Lee C.-M."/>
            <person name="Sim J.-S."/>
            <person name="Jeong J.-T."/>
            <person name="Choi B.-S."/>
            <person name="Jung M."/>
            <person name="Ginzburg D."/>
            <person name="Zhao K."/>
            <person name="Won S.Y."/>
            <person name="Oh T.-J."/>
            <person name="Yu Y."/>
            <person name="Kim N.-H."/>
            <person name="Lee O.R."/>
            <person name="Lee T.-H."/>
            <person name="Bashyal P."/>
            <person name="Kim T.-S."/>
            <person name="Lee W.-H."/>
            <person name="Kawkins C."/>
            <person name="Kim C.-K."/>
            <person name="Kim J.S."/>
            <person name="Ahn B.O."/>
            <person name="Rhee S.Y."/>
            <person name="Sohng J.K."/>
        </authorList>
    </citation>
    <scope>NUCLEOTIDE SEQUENCE</scope>
    <source>
        <tissue evidence="7">Leaf</tissue>
    </source>
</reference>
<dbReference type="GO" id="GO:0005768">
    <property type="term" value="C:endosome"/>
    <property type="evidence" value="ECO:0007669"/>
    <property type="project" value="TreeGrafter"/>
</dbReference>
<dbReference type="PROSITE" id="PS50942">
    <property type="entry name" value="ENTH"/>
    <property type="match status" value="1"/>
</dbReference>
<evidence type="ECO:0000256" key="1">
    <source>
        <dbReference type="ARBA" id="ARBA00004132"/>
    </source>
</evidence>
<sequence>MGTLMLEQIKKQTTNFLQEKYKIARMKFTDVTEAELLAEQATNKDPCSPDAKTMTRIAEASFELDDYWRIVDLLHQRLCTFNCEDWRRSYKALVLLEFLLTHGPEDFAVEFQCDSEVIEELGSFTHVDERGFNWGARMQKISDQILQLLQGGTTLREARLKALKITNEIHGFGSLDSPSSSSTPSSSNSDNPHASSSFCSSFSSTSSTPTFIDSITEFTKNPFSPSKDITNISYSPIGVDEEEEKPKEKPKGFVNGICSKIIGSANNALRGGRGEKIEFRSLSDVGRKANKKRFERQNSLWY</sequence>
<protein>
    <submittedName>
        <fullName evidence="7">ENTH domain-containing protein</fullName>
    </submittedName>
</protein>
<evidence type="ECO:0000256" key="4">
    <source>
        <dbReference type="ARBA" id="ARBA00023329"/>
    </source>
</evidence>
<dbReference type="OrthoDB" id="4033880at2759"/>
<feature type="domain" description="ENTH" evidence="6">
    <location>
        <begin position="26"/>
        <end position="159"/>
    </location>
</feature>
<dbReference type="GO" id="GO:0005886">
    <property type="term" value="C:plasma membrane"/>
    <property type="evidence" value="ECO:0007669"/>
    <property type="project" value="TreeGrafter"/>
</dbReference>
<evidence type="ECO:0000256" key="5">
    <source>
        <dbReference type="SAM" id="MobiDB-lite"/>
    </source>
</evidence>
<dbReference type="GO" id="GO:0005543">
    <property type="term" value="F:phospholipid binding"/>
    <property type="evidence" value="ECO:0007669"/>
    <property type="project" value="TreeGrafter"/>
</dbReference>
<dbReference type="GO" id="GO:0006897">
    <property type="term" value="P:endocytosis"/>
    <property type="evidence" value="ECO:0007669"/>
    <property type="project" value="TreeGrafter"/>
</dbReference>
<dbReference type="Proteomes" id="UP000634136">
    <property type="component" value="Unassembled WGS sequence"/>
</dbReference>